<dbReference type="Proteomes" id="UP000887560">
    <property type="component" value="Unplaced"/>
</dbReference>
<organism evidence="2 3">
    <name type="scientific">Meloidogyne floridensis</name>
    <dbReference type="NCBI Taxonomy" id="298350"/>
    <lineage>
        <taxon>Eukaryota</taxon>
        <taxon>Metazoa</taxon>
        <taxon>Ecdysozoa</taxon>
        <taxon>Nematoda</taxon>
        <taxon>Chromadorea</taxon>
        <taxon>Rhabditida</taxon>
        <taxon>Tylenchina</taxon>
        <taxon>Tylenchomorpha</taxon>
        <taxon>Tylenchoidea</taxon>
        <taxon>Meloidogynidae</taxon>
        <taxon>Meloidogyninae</taxon>
        <taxon>Meloidogyne</taxon>
    </lineage>
</organism>
<dbReference type="AlphaFoldDB" id="A0A915NL47"/>
<feature type="compositionally biased region" description="Basic residues" evidence="1">
    <location>
        <begin position="47"/>
        <end position="56"/>
    </location>
</feature>
<feature type="region of interest" description="Disordered" evidence="1">
    <location>
        <begin position="15"/>
        <end position="62"/>
    </location>
</feature>
<feature type="compositionally biased region" description="Basic and acidic residues" evidence="1">
    <location>
        <begin position="29"/>
        <end position="46"/>
    </location>
</feature>
<dbReference type="WBParaSite" id="scf7180000417932.g1907">
    <property type="protein sequence ID" value="scf7180000417932.g1907"/>
    <property type="gene ID" value="scf7180000417932.g1907"/>
</dbReference>
<protein>
    <submittedName>
        <fullName evidence="3">Uncharacterized protein</fullName>
    </submittedName>
</protein>
<proteinExistence type="predicted"/>
<keyword evidence="2" id="KW-1185">Reference proteome</keyword>
<evidence type="ECO:0000313" key="3">
    <source>
        <dbReference type="WBParaSite" id="scf7180000417932.g1907"/>
    </source>
</evidence>
<name>A0A915NL47_9BILA</name>
<reference evidence="3" key="1">
    <citation type="submission" date="2022-11" db="UniProtKB">
        <authorList>
            <consortium name="WormBaseParasite"/>
        </authorList>
    </citation>
    <scope>IDENTIFICATION</scope>
</reference>
<accession>A0A915NL47</accession>
<evidence type="ECO:0000256" key="1">
    <source>
        <dbReference type="SAM" id="MobiDB-lite"/>
    </source>
</evidence>
<feature type="compositionally biased region" description="Polar residues" evidence="1">
    <location>
        <begin position="16"/>
        <end position="28"/>
    </location>
</feature>
<sequence length="136" mass="16829">MRGNIRIVLDDIDDIPSTSQNNAQNNFDDMQRENLERRNQRLEKDKERKRRNRKTNRNKEEWNDWNNKRLGKELEEKMKKKARRENELDEERVMRLDQRNLRYRNRIRDEIRLFAAGDHRNVIVNRLGRMNVECTH</sequence>
<evidence type="ECO:0000313" key="2">
    <source>
        <dbReference type="Proteomes" id="UP000887560"/>
    </source>
</evidence>